<dbReference type="EMBL" id="BAABIA010000010">
    <property type="protein sequence ID" value="GAA5147493.1"/>
    <property type="molecule type" value="Genomic_DNA"/>
</dbReference>
<dbReference type="Proteomes" id="UP001499852">
    <property type="component" value="Unassembled WGS sequence"/>
</dbReference>
<name>A0ABP9PJC6_9BACT</name>
<proteinExistence type="predicted"/>
<dbReference type="Gene3D" id="1.10.1220.10">
    <property type="entry name" value="Met repressor-like"/>
    <property type="match status" value="1"/>
</dbReference>
<evidence type="ECO:0000313" key="2">
    <source>
        <dbReference type="Proteomes" id="UP001499852"/>
    </source>
</evidence>
<dbReference type="InterPro" id="IPR013321">
    <property type="entry name" value="Arc_rbn_hlx_hlx"/>
</dbReference>
<sequence length="85" mass="9699">MTRTQIQLPDELYQRAKALAEQKELSLAEIARRGIELFLARFPQPTPEPQKWVLPQVSAGRSLVPLDQLRDISSEEESMRGLTQP</sequence>
<gene>
    <name evidence="1" type="ORF">GCM10023213_42200</name>
</gene>
<reference evidence="2" key="1">
    <citation type="journal article" date="2019" name="Int. J. Syst. Evol. Microbiol.">
        <title>The Global Catalogue of Microorganisms (GCM) 10K type strain sequencing project: providing services to taxonomists for standard genome sequencing and annotation.</title>
        <authorList>
            <consortium name="The Broad Institute Genomics Platform"/>
            <consortium name="The Broad Institute Genome Sequencing Center for Infectious Disease"/>
            <person name="Wu L."/>
            <person name="Ma J."/>
        </authorList>
    </citation>
    <scope>NUCLEOTIDE SEQUENCE [LARGE SCALE GENOMIC DNA]</scope>
    <source>
        <strain evidence="2">JCM 18053</strain>
    </source>
</reference>
<accession>A0ABP9PJC6</accession>
<evidence type="ECO:0000313" key="1">
    <source>
        <dbReference type="EMBL" id="GAA5147493.1"/>
    </source>
</evidence>
<protein>
    <submittedName>
        <fullName evidence="1">Uncharacterized protein</fullName>
    </submittedName>
</protein>
<organism evidence="1 2">
    <name type="scientific">Prosthecobacter algae</name>
    <dbReference type="NCBI Taxonomy" id="1144682"/>
    <lineage>
        <taxon>Bacteria</taxon>
        <taxon>Pseudomonadati</taxon>
        <taxon>Verrucomicrobiota</taxon>
        <taxon>Verrucomicrobiia</taxon>
        <taxon>Verrucomicrobiales</taxon>
        <taxon>Verrucomicrobiaceae</taxon>
        <taxon>Prosthecobacter</taxon>
    </lineage>
</organism>
<keyword evidence="2" id="KW-1185">Reference proteome</keyword>
<comment type="caution">
    <text evidence="1">The sequence shown here is derived from an EMBL/GenBank/DDBJ whole genome shotgun (WGS) entry which is preliminary data.</text>
</comment>